<dbReference type="Proteomes" id="UP001201873">
    <property type="component" value="Unassembled WGS sequence"/>
</dbReference>
<dbReference type="EMBL" id="JALKFT010000002">
    <property type="protein sequence ID" value="MCK9874600.1"/>
    <property type="molecule type" value="Genomic_DNA"/>
</dbReference>
<dbReference type="PANTHER" id="PTHR43464:SF19">
    <property type="entry name" value="UBIQUINONE BIOSYNTHESIS O-METHYLTRANSFERASE, MITOCHONDRIAL"/>
    <property type="match status" value="1"/>
</dbReference>
<dbReference type="SUPFAM" id="SSF53335">
    <property type="entry name" value="S-adenosyl-L-methionine-dependent methyltransferases"/>
    <property type="match status" value="1"/>
</dbReference>
<feature type="region of interest" description="Disordered" evidence="4">
    <location>
        <begin position="1"/>
        <end position="20"/>
    </location>
</feature>
<evidence type="ECO:0000313" key="7">
    <source>
        <dbReference type="Proteomes" id="UP001201873"/>
    </source>
</evidence>
<feature type="compositionally biased region" description="Basic and acidic residues" evidence="4">
    <location>
        <begin position="7"/>
        <end position="16"/>
    </location>
</feature>
<keyword evidence="3" id="KW-0949">S-adenosyl-L-methionine</keyword>
<proteinExistence type="predicted"/>
<evidence type="ECO:0000256" key="1">
    <source>
        <dbReference type="ARBA" id="ARBA00022603"/>
    </source>
</evidence>
<name>A0ABT0JT99_9ACTN</name>
<comment type="caution">
    <text evidence="6">The sequence shown here is derived from an EMBL/GenBank/DDBJ whole genome shotgun (WGS) entry which is preliminary data.</text>
</comment>
<sequence length="252" mass="26917">MNVASPPRHEPRRPRNDPAQYDDLADEWWRPHGRLAALRWLAQARGRLIPDPPHPGAALLDLACGAGLLSVALTGRLAGWRHVGVDLSAPALRQAAGHGVTAIRADVHRLPFPDGQFSCVVAGELFEHLVDLDGACAAIGRVLAPGGTLVIDTLANTLFCRLALVRIAEHLPGGPPPRVHDPKLLVAPDRLARALERAGIEMTLVGGLRPSLVDYARWLARRADSVRMLPTGSTAGVYQALGVRATNGRGGR</sequence>
<dbReference type="Pfam" id="PF08241">
    <property type="entry name" value="Methyltransf_11"/>
    <property type="match status" value="1"/>
</dbReference>
<dbReference type="GO" id="GO:0008168">
    <property type="term" value="F:methyltransferase activity"/>
    <property type="evidence" value="ECO:0007669"/>
    <property type="project" value="UniProtKB-KW"/>
</dbReference>
<dbReference type="InterPro" id="IPR013216">
    <property type="entry name" value="Methyltransf_11"/>
</dbReference>
<gene>
    <name evidence="6" type="ORF">MXD59_02180</name>
</gene>
<dbReference type="PANTHER" id="PTHR43464">
    <property type="entry name" value="METHYLTRANSFERASE"/>
    <property type="match status" value="1"/>
</dbReference>
<keyword evidence="2" id="KW-0808">Transferase</keyword>
<dbReference type="CDD" id="cd02440">
    <property type="entry name" value="AdoMet_MTases"/>
    <property type="match status" value="1"/>
</dbReference>
<keyword evidence="1 6" id="KW-0489">Methyltransferase</keyword>
<dbReference type="RefSeq" id="WP_248823245.1">
    <property type="nucleotide sequence ID" value="NZ_JALKFT010000002.1"/>
</dbReference>
<evidence type="ECO:0000259" key="5">
    <source>
        <dbReference type="Pfam" id="PF08241"/>
    </source>
</evidence>
<evidence type="ECO:0000256" key="2">
    <source>
        <dbReference type="ARBA" id="ARBA00022679"/>
    </source>
</evidence>
<evidence type="ECO:0000256" key="3">
    <source>
        <dbReference type="ARBA" id="ARBA00022691"/>
    </source>
</evidence>
<organism evidence="6 7">
    <name type="scientific">Frankia umida</name>
    <dbReference type="NCBI Taxonomy" id="573489"/>
    <lineage>
        <taxon>Bacteria</taxon>
        <taxon>Bacillati</taxon>
        <taxon>Actinomycetota</taxon>
        <taxon>Actinomycetes</taxon>
        <taxon>Frankiales</taxon>
        <taxon>Frankiaceae</taxon>
        <taxon>Frankia</taxon>
    </lineage>
</organism>
<dbReference type="GO" id="GO:0032259">
    <property type="term" value="P:methylation"/>
    <property type="evidence" value="ECO:0007669"/>
    <property type="project" value="UniProtKB-KW"/>
</dbReference>
<dbReference type="Gene3D" id="3.40.50.150">
    <property type="entry name" value="Vaccinia Virus protein VP39"/>
    <property type="match status" value="1"/>
</dbReference>
<protein>
    <submittedName>
        <fullName evidence="6">Methyltransferase domain-containing protein</fullName>
    </submittedName>
</protein>
<evidence type="ECO:0000313" key="6">
    <source>
        <dbReference type="EMBL" id="MCK9874600.1"/>
    </source>
</evidence>
<accession>A0ABT0JT99</accession>
<reference evidence="6 7" key="1">
    <citation type="submission" date="2022-04" db="EMBL/GenBank/DDBJ databases">
        <title>Genome diversity in the genus Frankia.</title>
        <authorList>
            <person name="Carlos-Shanley C."/>
            <person name="Hahn D."/>
        </authorList>
    </citation>
    <scope>NUCLEOTIDE SEQUENCE [LARGE SCALE GENOMIC DNA]</scope>
    <source>
        <strain evidence="6 7">Ag45/Mut15</strain>
    </source>
</reference>
<feature type="domain" description="Methyltransferase type 11" evidence="5">
    <location>
        <begin position="60"/>
        <end position="151"/>
    </location>
</feature>
<evidence type="ECO:0000256" key="4">
    <source>
        <dbReference type="SAM" id="MobiDB-lite"/>
    </source>
</evidence>
<keyword evidence="7" id="KW-1185">Reference proteome</keyword>
<dbReference type="InterPro" id="IPR029063">
    <property type="entry name" value="SAM-dependent_MTases_sf"/>
</dbReference>